<evidence type="ECO:0000256" key="6">
    <source>
        <dbReference type="SAM" id="SignalP"/>
    </source>
</evidence>
<keyword evidence="2 6" id="KW-0732">Signal</keyword>
<dbReference type="GO" id="GO:0008422">
    <property type="term" value="F:beta-glucosidase activity"/>
    <property type="evidence" value="ECO:0007669"/>
    <property type="project" value="TreeGrafter"/>
</dbReference>
<dbReference type="Gene3D" id="3.20.20.80">
    <property type="entry name" value="Glycosidases"/>
    <property type="match status" value="1"/>
</dbReference>
<dbReference type="PRINTS" id="PR00131">
    <property type="entry name" value="GLHYDRLASE1"/>
</dbReference>
<dbReference type="SUPFAM" id="SSF51445">
    <property type="entry name" value="(Trans)glycosidases"/>
    <property type="match status" value="1"/>
</dbReference>
<evidence type="ECO:0000256" key="3">
    <source>
        <dbReference type="ARBA" id="ARBA00022801"/>
    </source>
</evidence>
<dbReference type="Pfam" id="PF00232">
    <property type="entry name" value="Glyco_hydro_1"/>
    <property type="match status" value="1"/>
</dbReference>
<evidence type="ECO:0000256" key="1">
    <source>
        <dbReference type="ARBA" id="ARBA00010838"/>
    </source>
</evidence>
<accession>A0A7N1A0M9</accession>
<feature type="chain" id="PRO_5029528526" description="Beta-glucosidase" evidence="6">
    <location>
        <begin position="36"/>
        <end position="528"/>
    </location>
</feature>
<feature type="signal peptide" evidence="6">
    <location>
        <begin position="1"/>
        <end position="35"/>
    </location>
</feature>
<evidence type="ECO:0000256" key="5">
    <source>
        <dbReference type="RuleBase" id="RU003690"/>
    </source>
</evidence>
<dbReference type="EnsemblPlants" id="Kaladp0058s0206.1.v1.1">
    <property type="protein sequence ID" value="Kaladp0058s0206.1.v1.1"/>
    <property type="gene ID" value="Kaladp0058s0206.v1.1"/>
</dbReference>
<comment type="similarity">
    <text evidence="1 5">Belongs to the glycosyl hydrolase 1 family.</text>
</comment>
<dbReference type="PROSITE" id="PS51257">
    <property type="entry name" value="PROKAR_LIPOPROTEIN"/>
    <property type="match status" value="1"/>
</dbReference>
<reference evidence="7" key="1">
    <citation type="submission" date="2021-01" db="UniProtKB">
        <authorList>
            <consortium name="EnsemblPlants"/>
        </authorList>
    </citation>
    <scope>IDENTIFICATION</scope>
</reference>
<dbReference type="Gramene" id="Kaladp0058s0206.1.v1.1">
    <property type="protein sequence ID" value="Kaladp0058s0206.1.v1.1"/>
    <property type="gene ID" value="Kaladp0058s0206.v1.1"/>
</dbReference>
<dbReference type="FunFam" id="3.20.20.80:FF:000069">
    <property type="entry name" value="Beta-glucosidase 1"/>
    <property type="match status" value="1"/>
</dbReference>
<sequence length="528" mass="59007">MSKKRPQHMIMKSFSFSLVSLLSLISFAVYACCSADFSRHDFPAGFVFGAGSSAYQVEGAAKEGGRTPSIWDTFADAGFSPGGNGDISADQYHRYKEDVQLMLDLGIDAYRLSISWSRLIPNGRGAVNPVGLNYYNNLIDQLTANGIEPHVTLHHSDLPQCLEDEYGGWLDRRIIEDFTAYANVCFHHFGDRVTHWTTLNEANVFTVGGYDEGVLPPQHCSHGFRISCRRGNSSVEPYLVAHNMLLAHGSVAKLYRQKYQGNQHGEVGINLFGFSFYPATDATEDEKATQIANDFLLGWFMHPLVFGDYPSSMKETVGVRLPSFTQNEARMVEGSAAFVGLNHYFAVAVKSKSSGEKAEIEDVLGDIGVEMDLLPAKGMGLVNEFQYPIEPWGLQKLLQLFKLSYGNIPVYIHENGQTMSRNISRSMALNDEARVEYMKGFIGGTLDAIRNGSNTKGYFYWSFLDMIELLDGYRYGFGLYYLDLEDPNLVRYPKLSAYWYSNFLKGAGTIHLNTDELVKPGAHHAHYS</sequence>
<dbReference type="OMA" id="QILFQCS"/>
<dbReference type="Proteomes" id="UP000594263">
    <property type="component" value="Unplaced"/>
</dbReference>
<evidence type="ECO:0000256" key="2">
    <source>
        <dbReference type="ARBA" id="ARBA00022729"/>
    </source>
</evidence>
<dbReference type="InterPro" id="IPR033132">
    <property type="entry name" value="GH_1_N_CS"/>
</dbReference>
<keyword evidence="3" id="KW-0378">Hydrolase</keyword>
<protein>
    <recommendedName>
        <fullName evidence="9">Beta-glucosidase</fullName>
    </recommendedName>
</protein>
<dbReference type="InterPro" id="IPR017853">
    <property type="entry name" value="GH"/>
</dbReference>
<evidence type="ECO:0000313" key="8">
    <source>
        <dbReference type="Proteomes" id="UP000594263"/>
    </source>
</evidence>
<dbReference type="InterPro" id="IPR001360">
    <property type="entry name" value="Glyco_hydro_1"/>
</dbReference>
<dbReference type="PANTHER" id="PTHR10353">
    <property type="entry name" value="GLYCOSYL HYDROLASE"/>
    <property type="match status" value="1"/>
</dbReference>
<dbReference type="GO" id="GO:0005975">
    <property type="term" value="P:carbohydrate metabolic process"/>
    <property type="evidence" value="ECO:0007669"/>
    <property type="project" value="InterPro"/>
</dbReference>
<evidence type="ECO:0008006" key="9">
    <source>
        <dbReference type="Google" id="ProtNLM"/>
    </source>
</evidence>
<proteinExistence type="inferred from homology"/>
<dbReference type="AlphaFoldDB" id="A0A7N1A0M9"/>
<evidence type="ECO:0000256" key="4">
    <source>
        <dbReference type="ARBA" id="ARBA00023180"/>
    </source>
</evidence>
<dbReference type="PROSITE" id="PS00653">
    <property type="entry name" value="GLYCOSYL_HYDROL_F1_2"/>
    <property type="match status" value="1"/>
</dbReference>
<evidence type="ECO:0000313" key="7">
    <source>
        <dbReference type="EnsemblPlants" id="Kaladp0058s0206.1.v1.1"/>
    </source>
</evidence>
<name>A0A7N1A0M9_KALFE</name>
<dbReference type="PANTHER" id="PTHR10353:SF29">
    <property type="entry name" value="BETA-GLUCOSIDASE 11"/>
    <property type="match status" value="1"/>
</dbReference>
<keyword evidence="8" id="KW-1185">Reference proteome</keyword>
<keyword evidence="4" id="KW-0325">Glycoprotein</keyword>
<organism evidence="7 8">
    <name type="scientific">Kalanchoe fedtschenkoi</name>
    <name type="common">Lavender scallops</name>
    <name type="synonym">South American air plant</name>
    <dbReference type="NCBI Taxonomy" id="63787"/>
    <lineage>
        <taxon>Eukaryota</taxon>
        <taxon>Viridiplantae</taxon>
        <taxon>Streptophyta</taxon>
        <taxon>Embryophyta</taxon>
        <taxon>Tracheophyta</taxon>
        <taxon>Spermatophyta</taxon>
        <taxon>Magnoliopsida</taxon>
        <taxon>eudicotyledons</taxon>
        <taxon>Gunneridae</taxon>
        <taxon>Pentapetalae</taxon>
        <taxon>Saxifragales</taxon>
        <taxon>Crassulaceae</taxon>
        <taxon>Kalanchoe</taxon>
    </lineage>
</organism>